<proteinExistence type="predicted"/>
<accession>A0A1Y1IKW7</accession>
<feature type="compositionally biased region" description="Basic and acidic residues" evidence="1">
    <location>
        <begin position="362"/>
        <end position="381"/>
    </location>
</feature>
<dbReference type="Proteomes" id="UP000054558">
    <property type="component" value="Unassembled WGS sequence"/>
</dbReference>
<evidence type="ECO:0000313" key="2">
    <source>
        <dbReference type="EMBL" id="GAQ90792.1"/>
    </source>
</evidence>
<gene>
    <name evidence="2" type="ORF">KFL_006850060</name>
</gene>
<dbReference type="EMBL" id="DF237634">
    <property type="protein sequence ID" value="GAQ90792.1"/>
    <property type="molecule type" value="Genomic_DNA"/>
</dbReference>
<feature type="compositionally biased region" description="Polar residues" evidence="1">
    <location>
        <begin position="611"/>
        <end position="627"/>
    </location>
</feature>
<evidence type="ECO:0000256" key="1">
    <source>
        <dbReference type="SAM" id="MobiDB-lite"/>
    </source>
</evidence>
<evidence type="ECO:0000313" key="3">
    <source>
        <dbReference type="Proteomes" id="UP000054558"/>
    </source>
</evidence>
<dbReference type="OMA" id="VHESNKQ"/>
<feature type="compositionally biased region" description="Low complexity" evidence="1">
    <location>
        <begin position="333"/>
        <end position="349"/>
    </location>
</feature>
<name>A0A1Y1IKW7_KLENI</name>
<protein>
    <submittedName>
        <fullName evidence="2">Uncharacterized protein</fullName>
    </submittedName>
</protein>
<feature type="compositionally biased region" description="Polar residues" evidence="1">
    <location>
        <begin position="382"/>
        <end position="397"/>
    </location>
</feature>
<feature type="compositionally biased region" description="Basic and acidic residues" evidence="1">
    <location>
        <begin position="239"/>
        <end position="269"/>
    </location>
</feature>
<organism evidence="2 3">
    <name type="scientific">Klebsormidium nitens</name>
    <name type="common">Green alga</name>
    <name type="synonym">Ulothrix nitens</name>
    <dbReference type="NCBI Taxonomy" id="105231"/>
    <lineage>
        <taxon>Eukaryota</taxon>
        <taxon>Viridiplantae</taxon>
        <taxon>Streptophyta</taxon>
        <taxon>Klebsormidiophyceae</taxon>
        <taxon>Klebsormidiales</taxon>
        <taxon>Klebsormidiaceae</taxon>
        <taxon>Klebsormidium</taxon>
    </lineage>
</organism>
<feature type="compositionally biased region" description="Polar residues" evidence="1">
    <location>
        <begin position="137"/>
        <end position="146"/>
    </location>
</feature>
<feature type="region of interest" description="Disordered" evidence="1">
    <location>
        <begin position="419"/>
        <end position="660"/>
    </location>
</feature>
<feature type="region of interest" description="Disordered" evidence="1">
    <location>
        <begin position="813"/>
        <end position="843"/>
    </location>
</feature>
<keyword evidence="3" id="KW-1185">Reference proteome</keyword>
<feature type="compositionally biased region" description="Polar residues" evidence="1">
    <location>
        <begin position="533"/>
        <end position="563"/>
    </location>
</feature>
<dbReference type="AlphaFoldDB" id="A0A1Y1IKW7"/>
<sequence>MGVPQNPVVVLSFLGAAAAAVGALRRWRRGRGQGIPKDKTSTEVNLVHQMEKPGNLGESQVWTTGQGAYLSAVKGAWDSESSQKVNVVGREEGKDNASPQKGVSDDSTLQEGGEDNVSSGEGGISLAKPDGGEGGQAVNSDGQGSPTKAPKENKIIRGSKVSRAGSPKAGGKNVDATGDAGVPINGPSQRAGIVPGVAGKSGKMQEVARGGVIANQGLDKLDSEAPADDSACDNAYKVSAERQEAASEGDMKPEGATVDRTEKDKKGESAKVPASAEVPDKKRASSSLWGMKRGFLSSGKKTAPKVRKTKAAADLEEGKDDQASGGVEGPVQGKKNAALVAGNAAHAKVPPQDVPAETYSTPKKERYVDTEAGKDRGESPERTPTSVLNAFPNSPESVNGGLPFAGPMRGGASGNAWKRGPIFADRPGGSFEGGLLPLPARSGKVGAGRHTLQSEKEGSGDKCAAGEPVNAKEGVQRSVPEEGKGGRGTAVQERERQEKPREGKQPVGESRQSESGSNTTANVIAGKPLQNLKAPSSQSTNGHSSFDLGSNEASNFPTLTSAAQPPPSDLQGSTTSQIGSHHGEESPEGFQSASEKHRTPQGSPAPASHLPNGSNLAKTGSTDGSDSATKDCPIQTNAAPPVNRLGWANSEQDLDGFDSATESFATPAASAPASPRVNQLGFANPKKEVSVSPPPSKCEIEEAASGPADMVAIAQVDRIQVNGVPSREANGKELEEGKGKAAIAVVAACTWCGHALGGEVGDELALCCMLALQKLQEEAKAKKESGAVAIKSGAAVASSQGVNGGVTVGKGKESGNGVNEGGAVSRQQNGVGGAGTHGKTGADAKAAKLRKVEAAALRAAEGTRWAAKVWAWLEGTSYSDAAR</sequence>
<feature type="compositionally biased region" description="Polar residues" evidence="1">
    <location>
        <begin position="97"/>
        <end position="110"/>
    </location>
</feature>
<feature type="region of interest" description="Disordered" evidence="1">
    <location>
        <begin position="219"/>
        <end position="407"/>
    </location>
</feature>
<feature type="compositionally biased region" description="Polar residues" evidence="1">
    <location>
        <begin position="570"/>
        <end position="579"/>
    </location>
</feature>
<feature type="compositionally biased region" description="Basic and acidic residues" evidence="1">
    <location>
        <begin position="492"/>
        <end position="504"/>
    </location>
</feature>
<reference evidence="2 3" key="1">
    <citation type="journal article" date="2014" name="Nat. Commun.">
        <title>Klebsormidium flaccidum genome reveals primary factors for plant terrestrial adaptation.</title>
        <authorList>
            <person name="Hori K."/>
            <person name="Maruyama F."/>
            <person name="Fujisawa T."/>
            <person name="Togashi T."/>
            <person name="Yamamoto N."/>
            <person name="Seo M."/>
            <person name="Sato S."/>
            <person name="Yamada T."/>
            <person name="Mori H."/>
            <person name="Tajima N."/>
            <person name="Moriyama T."/>
            <person name="Ikeuchi M."/>
            <person name="Watanabe M."/>
            <person name="Wada H."/>
            <person name="Kobayashi K."/>
            <person name="Saito M."/>
            <person name="Masuda T."/>
            <person name="Sasaki-Sekimoto Y."/>
            <person name="Mashiguchi K."/>
            <person name="Awai K."/>
            <person name="Shimojima M."/>
            <person name="Masuda S."/>
            <person name="Iwai M."/>
            <person name="Nobusawa T."/>
            <person name="Narise T."/>
            <person name="Kondo S."/>
            <person name="Saito H."/>
            <person name="Sato R."/>
            <person name="Murakawa M."/>
            <person name="Ihara Y."/>
            <person name="Oshima-Yamada Y."/>
            <person name="Ohtaka K."/>
            <person name="Satoh M."/>
            <person name="Sonobe K."/>
            <person name="Ishii M."/>
            <person name="Ohtani R."/>
            <person name="Kanamori-Sato M."/>
            <person name="Honoki R."/>
            <person name="Miyazaki D."/>
            <person name="Mochizuki H."/>
            <person name="Umetsu J."/>
            <person name="Higashi K."/>
            <person name="Shibata D."/>
            <person name="Kamiya Y."/>
            <person name="Sato N."/>
            <person name="Nakamura Y."/>
            <person name="Tabata S."/>
            <person name="Ida S."/>
            <person name="Kurokawa K."/>
            <person name="Ohta H."/>
        </authorList>
    </citation>
    <scope>NUCLEOTIDE SEQUENCE [LARGE SCALE GENOMIC DNA]</scope>
    <source>
        <strain evidence="2 3">NIES-2285</strain>
    </source>
</reference>
<feature type="compositionally biased region" description="Polar residues" evidence="1">
    <location>
        <begin position="513"/>
        <end position="522"/>
    </location>
</feature>
<feature type="region of interest" description="Disordered" evidence="1">
    <location>
        <begin position="80"/>
        <end position="197"/>
    </location>
</feature>